<evidence type="ECO:0000313" key="3">
    <source>
        <dbReference type="EMBL" id="PWY75257.1"/>
    </source>
</evidence>
<accession>A0A317VQC8</accession>
<evidence type="ECO:0000256" key="1">
    <source>
        <dbReference type="SAM" id="MobiDB-lite"/>
    </source>
</evidence>
<keyword evidence="2" id="KW-1133">Transmembrane helix</keyword>
<name>A0A317VQC8_9EURO</name>
<keyword evidence="4" id="KW-1185">Reference proteome</keyword>
<gene>
    <name evidence="3" type="ORF">BO94DRAFT_210854</name>
</gene>
<protein>
    <submittedName>
        <fullName evidence="3">Uncharacterized protein</fullName>
    </submittedName>
</protein>
<evidence type="ECO:0000256" key="2">
    <source>
        <dbReference type="SAM" id="Phobius"/>
    </source>
</evidence>
<dbReference type="EMBL" id="MSFK01000029">
    <property type="protein sequence ID" value="PWY75257.1"/>
    <property type="molecule type" value="Genomic_DNA"/>
</dbReference>
<sequence length="96" mass="10527">MNSTPDLEGHYSRLGAGNSELRGTEPKICSGLPVRCEVDIQSVLWTVHLLKSLQSAITLSEKLLGHRVFVLSVLQIASGFLFWPTGMNLTGYKPKS</sequence>
<evidence type="ECO:0000313" key="4">
    <source>
        <dbReference type="Proteomes" id="UP000246702"/>
    </source>
</evidence>
<feature type="region of interest" description="Disordered" evidence="1">
    <location>
        <begin position="1"/>
        <end position="23"/>
    </location>
</feature>
<dbReference type="AlphaFoldDB" id="A0A317VQC8"/>
<organism evidence="3 4">
    <name type="scientific">Aspergillus sclerotioniger CBS 115572</name>
    <dbReference type="NCBI Taxonomy" id="1450535"/>
    <lineage>
        <taxon>Eukaryota</taxon>
        <taxon>Fungi</taxon>
        <taxon>Dikarya</taxon>
        <taxon>Ascomycota</taxon>
        <taxon>Pezizomycotina</taxon>
        <taxon>Eurotiomycetes</taxon>
        <taxon>Eurotiomycetidae</taxon>
        <taxon>Eurotiales</taxon>
        <taxon>Aspergillaceae</taxon>
        <taxon>Aspergillus</taxon>
        <taxon>Aspergillus subgen. Circumdati</taxon>
    </lineage>
</organism>
<keyword evidence="2" id="KW-0472">Membrane</keyword>
<dbReference type="Proteomes" id="UP000246702">
    <property type="component" value="Unassembled WGS sequence"/>
</dbReference>
<proteinExistence type="predicted"/>
<keyword evidence="2" id="KW-0812">Transmembrane</keyword>
<dbReference type="RefSeq" id="XP_025463884.1">
    <property type="nucleotide sequence ID" value="XM_025606157.1"/>
</dbReference>
<comment type="caution">
    <text evidence="3">The sequence shown here is derived from an EMBL/GenBank/DDBJ whole genome shotgun (WGS) entry which is preliminary data.</text>
</comment>
<reference evidence="3 4" key="1">
    <citation type="submission" date="2016-12" db="EMBL/GenBank/DDBJ databases">
        <title>The genomes of Aspergillus section Nigri reveals drivers in fungal speciation.</title>
        <authorList>
            <consortium name="DOE Joint Genome Institute"/>
            <person name="Vesth T.C."/>
            <person name="Nybo J."/>
            <person name="Theobald S."/>
            <person name="Brandl J."/>
            <person name="Frisvad J.C."/>
            <person name="Nielsen K.F."/>
            <person name="Lyhne E.K."/>
            <person name="Kogle M.E."/>
            <person name="Kuo A."/>
            <person name="Riley R."/>
            <person name="Clum A."/>
            <person name="Nolan M."/>
            <person name="Lipzen A."/>
            <person name="Salamov A."/>
            <person name="Henrissat B."/>
            <person name="Wiebenga A."/>
            <person name="De Vries R.P."/>
            <person name="Grigoriev I.V."/>
            <person name="Mortensen U.H."/>
            <person name="Andersen M.R."/>
            <person name="Baker S.E."/>
        </authorList>
    </citation>
    <scope>NUCLEOTIDE SEQUENCE [LARGE SCALE GENOMIC DNA]</scope>
    <source>
        <strain evidence="3 4">CBS 115572</strain>
    </source>
</reference>
<dbReference type="GeneID" id="37108300"/>
<feature type="transmembrane region" description="Helical" evidence="2">
    <location>
        <begin position="68"/>
        <end position="86"/>
    </location>
</feature>